<accession>A0A0E4CUH6</accession>
<protein>
    <recommendedName>
        <fullName evidence="4">Thioredoxin domain-containing protein</fullName>
    </recommendedName>
</protein>
<dbReference type="EMBL" id="LN831776">
    <property type="protein sequence ID" value="CQR52156.1"/>
    <property type="molecule type" value="Genomic_DNA"/>
</dbReference>
<dbReference type="Gene3D" id="3.40.30.10">
    <property type="entry name" value="Glutaredoxin"/>
    <property type="match status" value="1"/>
</dbReference>
<evidence type="ECO:0000256" key="1">
    <source>
        <dbReference type="ARBA" id="ARBA00008987"/>
    </source>
</evidence>
<dbReference type="PANTHER" id="PTHR45663:SF11">
    <property type="entry name" value="GEO12009P1"/>
    <property type="match status" value="1"/>
</dbReference>
<dbReference type="STRING" id="483937.AMQ84_14950"/>
<keyword evidence="2" id="KW-1015">Disulfide bond</keyword>
<evidence type="ECO:0000256" key="3">
    <source>
        <dbReference type="ARBA" id="ARBA00023284"/>
    </source>
</evidence>
<comment type="similarity">
    <text evidence="1">Belongs to the thioredoxin family.</text>
</comment>
<dbReference type="GO" id="GO:0015035">
    <property type="term" value="F:protein-disulfide reductase activity"/>
    <property type="evidence" value="ECO:0007669"/>
    <property type="project" value="TreeGrafter"/>
</dbReference>
<dbReference type="GO" id="GO:0045454">
    <property type="term" value="P:cell redox homeostasis"/>
    <property type="evidence" value="ECO:0007669"/>
    <property type="project" value="TreeGrafter"/>
</dbReference>
<dbReference type="Pfam" id="PF00085">
    <property type="entry name" value="Thioredoxin"/>
    <property type="match status" value="1"/>
</dbReference>
<reference evidence="6" key="1">
    <citation type="submission" date="2015-03" db="EMBL/GenBank/DDBJ databases">
        <authorList>
            <person name="Wibberg D."/>
        </authorList>
    </citation>
    <scope>NUCLEOTIDE SEQUENCE [LARGE SCALE GENOMIC DNA]</scope>
</reference>
<dbReference type="PRINTS" id="PR00421">
    <property type="entry name" value="THIOREDOXIN"/>
</dbReference>
<dbReference type="GO" id="GO:0005829">
    <property type="term" value="C:cytosol"/>
    <property type="evidence" value="ECO:0007669"/>
    <property type="project" value="TreeGrafter"/>
</dbReference>
<evidence type="ECO:0000259" key="4">
    <source>
        <dbReference type="PROSITE" id="PS51352"/>
    </source>
</evidence>
<evidence type="ECO:0000256" key="2">
    <source>
        <dbReference type="ARBA" id="ARBA00023157"/>
    </source>
</evidence>
<gene>
    <name evidence="5" type="ORF">PRIO_0670</name>
</gene>
<dbReference type="CDD" id="cd02947">
    <property type="entry name" value="TRX_family"/>
    <property type="match status" value="1"/>
</dbReference>
<keyword evidence="3" id="KW-0676">Redox-active center</keyword>
<dbReference type="PATRIC" id="fig|1073571.4.peg.695"/>
<feature type="domain" description="Thioredoxin" evidence="4">
    <location>
        <begin position="1"/>
        <end position="108"/>
    </location>
</feature>
<dbReference type="Proteomes" id="UP000033163">
    <property type="component" value="Chromosome I"/>
</dbReference>
<proteinExistence type="inferred from homology"/>
<dbReference type="InterPro" id="IPR013766">
    <property type="entry name" value="Thioredoxin_domain"/>
</dbReference>
<dbReference type="KEGG" id="pri:PRIO_0670"/>
<sequence length="112" mass="12142">MMAVINTEHADTLRLRLREGGTVLVDYGAPWCPPCQTLLPILEELDEEYGSNVTILKVNCDVLPELAAEAGVMGLPTVVVYNGGQPMEKLVGLRPKSAYQGVLDRFAAANSR</sequence>
<dbReference type="AlphaFoldDB" id="A0A0E4CUH6"/>
<dbReference type="SUPFAM" id="SSF52833">
    <property type="entry name" value="Thioredoxin-like"/>
    <property type="match status" value="1"/>
</dbReference>
<dbReference type="PANTHER" id="PTHR45663">
    <property type="entry name" value="GEO12009P1"/>
    <property type="match status" value="1"/>
</dbReference>
<dbReference type="InterPro" id="IPR036249">
    <property type="entry name" value="Thioredoxin-like_sf"/>
</dbReference>
<dbReference type="PROSITE" id="PS51352">
    <property type="entry name" value="THIOREDOXIN_2"/>
    <property type="match status" value="1"/>
</dbReference>
<organism evidence="5 6">
    <name type="scientific">Paenibacillus riograndensis SBR5</name>
    <dbReference type="NCBI Taxonomy" id="1073571"/>
    <lineage>
        <taxon>Bacteria</taxon>
        <taxon>Bacillati</taxon>
        <taxon>Bacillota</taxon>
        <taxon>Bacilli</taxon>
        <taxon>Bacillales</taxon>
        <taxon>Paenibacillaceae</taxon>
        <taxon>Paenibacillus</taxon>
        <taxon>Paenibacillus sonchi group</taxon>
    </lineage>
</organism>
<evidence type="ECO:0000313" key="6">
    <source>
        <dbReference type="Proteomes" id="UP000033163"/>
    </source>
</evidence>
<evidence type="ECO:0000313" key="5">
    <source>
        <dbReference type="EMBL" id="CQR52156.1"/>
    </source>
</evidence>
<name>A0A0E4CUH6_9BACL</name>
<dbReference type="HOGENOM" id="CLU_090389_10_2_9"/>
<dbReference type="RefSeq" id="WP_231869810.1">
    <property type="nucleotide sequence ID" value="NZ_AGBD01001229.1"/>
</dbReference>